<dbReference type="CDD" id="cd00009">
    <property type="entry name" value="AAA"/>
    <property type="match status" value="1"/>
</dbReference>
<name>A0A3G3IPD4_9GAMM</name>
<dbReference type="SMART" id="SM00448">
    <property type="entry name" value="REC"/>
    <property type="match status" value="1"/>
</dbReference>
<dbReference type="Pfam" id="PF00072">
    <property type="entry name" value="Response_reg"/>
    <property type="match status" value="1"/>
</dbReference>
<dbReference type="InterPro" id="IPR027417">
    <property type="entry name" value="P-loop_NTPase"/>
</dbReference>
<feature type="domain" description="Sigma-54 factor interaction" evidence="5">
    <location>
        <begin position="168"/>
        <end position="397"/>
    </location>
</feature>
<dbReference type="RefSeq" id="WP_122952087.1">
    <property type="nucleotide sequence ID" value="NZ_CP024634.1"/>
</dbReference>
<dbReference type="Gene3D" id="3.40.50.2300">
    <property type="match status" value="1"/>
</dbReference>
<evidence type="ECO:0000256" key="4">
    <source>
        <dbReference type="PROSITE-ProRule" id="PRU00169"/>
    </source>
</evidence>
<dbReference type="InterPro" id="IPR003593">
    <property type="entry name" value="AAA+_ATPase"/>
</dbReference>
<dbReference type="PROSITE" id="PS50110">
    <property type="entry name" value="RESPONSE_REGULATORY"/>
    <property type="match status" value="1"/>
</dbReference>
<dbReference type="InterPro" id="IPR001789">
    <property type="entry name" value="Sig_transdc_resp-reg_receiver"/>
</dbReference>
<dbReference type="FunFam" id="3.40.50.300:FF:000006">
    <property type="entry name" value="DNA-binding transcriptional regulator NtrC"/>
    <property type="match status" value="1"/>
</dbReference>
<keyword evidence="1" id="KW-0547">Nucleotide-binding</keyword>
<organism evidence="7 8">
    <name type="scientific">Bathymodiolus thermophilus thioautotrophic gill symbiont</name>
    <dbReference type="NCBI Taxonomy" id="2360"/>
    <lineage>
        <taxon>Bacteria</taxon>
        <taxon>Pseudomonadati</taxon>
        <taxon>Pseudomonadota</taxon>
        <taxon>Gammaproteobacteria</taxon>
        <taxon>sulfur-oxidizing symbionts</taxon>
    </lineage>
</organism>
<feature type="modified residue" description="4-aspartylphosphate" evidence="4">
    <location>
        <position position="53"/>
    </location>
</feature>
<dbReference type="Pfam" id="PF00158">
    <property type="entry name" value="Sigma54_activat"/>
    <property type="match status" value="1"/>
</dbReference>
<dbReference type="PROSITE" id="PS00676">
    <property type="entry name" value="SIGMA54_INTERACT_2"/>
    <property type="match status" value="1"/>
</dbReference>
<evidence type="ECO:0000256" key="3">
    <source>
        <dbReference type="ARBA" id="ARBA00023125"/>
    </source>
</evidence>
<proteinExistence type="predicted"/>
<dbReference type="InterPro" id="IPR011006">
    <property type="entry name" value="CheY-like_superfamily"/>
</dbReference>
<reference evidence="7 8" key="1">
    <citation type="submission" date="2017-11" db="EMBL/GenBank/DDBJ databases">
        <title>Genome sequence of the bacterial symbiont EPR9N from a vent mussel Bathymodiolus thermophilus.</title>
        <authorList>
            <person name="Won Y.-J."/>
        </authorList>
    </citation>
    <scope>NUCLEOTIDE SEQUENCE [LARGE SCALE GENOMIC DNA]</scope>
    <source>
        <strain evidence="7 8">EPR9N</strain>
    </source>
</reference>
<keyword evidence="7" id="KW-0371">Homeobox</keyword>
<evidence type="ECO:0000313" key="8">
    <source>
        <dbReference type="Proteomes" id="UP000278334"/>
    </source>
</evidence>
<dbReference type="KEGG" id="bthg:MS2017_2017"/>
<dbReference type="PANTHER" id="PTHR32071">
    <property type="entry name" value="TRANSCRIPTIONAL REGULATORY PROTEIN"/>
    <property type="match status" value="1"/>
</dbReference>
<evidence type="ECO:0000256" key="2">
    <source>
        <dbReference type="ARBA" id="ARBA00022840"/>
    </source>
</evidence>
<dbReference type="SMART" id="SM00382">
    <property type="entry name" value="AAA"/>
    <property type="match status" value="1"/>
</dbReference>
<dbReference type="AlphaFoldDB" id="A0A3G3IPD4"/>
<dbReference type="GO" id="GO:0005524">
    <property type="term" value="F:ATP binding"/>
    <property type="evidence" value="ECO:0007669"/>
    <property type="project" value="UniProtKB-KW"/>
</dbReference>
<dbReference type="InterPro" id="IPR025943">
    <property type="entry name" value="Sigma_54_int_dom_ATP-bd_2"/>
</dbReference>
<dbReference type="Gene3D" id="3.40.50.300">
    <property type="entry name" value="P-loop containing nucleotide triphosphate hydrolases"/>
    <property type="match status" value="1"/>
</dbReference>
<keyword evidence="4" id="KW-0597">Phosphoprotein</keyword>
<gene>
    <name evidence="7" type="ORF">MS2017_2017</name>
</gene>
<evidence type="ECO:0000259" key="5">
    <source>
        <dbReference type="PROSITE" id="PS50045"/>
    </source>
</evidence>
<dbReference type="GO" id="GO:0000160">
    <property type="term" value="P:phosphorelay signal transduction system"/>
    <property type="evidence" value="ECO:0007669"/>
    <property type="project" value="InterPro"/>
</dbReference>
<dbReference type="PANTHER" id="PTHR32071:SF117">
    <property type="entry name" value="PTS-DEPENDENT DIHYDROXYACETONE KINASE OPERON REGULATORY PROTEIN-RELATED"/>
    <property type="match status" value="1"/>
</dbReference>
<dbReference type="InterPro" id="IPR002078">
    <property type="entry name" value="Sigma_54_int"/>
</dbReference>
<dbReference type="PROSITE" id="PS00675">
    <property type="entry name" value="SIGMA54_INTERACT_1"/>
    <property type="match status" value="1"/>
</dbReference>
<dbReference type="InterPro" id="IPR025662">
    <property type="entry name" value="Sigma_54_int_dom_ATP-bd_1"/>
</dbReference>
<dbReference type="Proteomes" id="UP000278334">
    <property type="component" value="Chromosome"/>
</dbReference>
<keyword evidence="2" id="KW-0067">ATP-binding</keyword>
<dbReference type="SUPFAM" id="SSF52540">
    <property type="entry name" value="P-loop containing nucleoside triphosphate hydrolases"/>
    <property type="match status" value="1"/>
</dbReference>
<keyword evidence="3" id="KW-0238">DNA-binding</keyword>
<sequence length="416" mass="47249">MEKAHILVVDDEKRALETYHRTLKKQYEVHCAISAKDAWEILYEFPISVVLSDQKMPHTTGIEFLKQVKAKYPDIVRIIISAFSDSGDLILGINEAGIYQFLCKPWHPENLKLIIANAVNIYELQQQNQLLSLELSAELPRPSEAQLKKHIKNKQDAIAKKYAFDQLIRAEDSPLNQLCTEVQNFSTYDIPVLIYGESGTGKELFARAIHYYSSREEKPLIIENCAALPDDLLESELFGHVKGAFTGAYNDKKGLLEQANGGTIFLDEIGDISLSFQVKLLRALQEKIIRPLGGNRYVPIDIRVIAATNKNLKQEIKSGRFREDLFYRLAGVEFRVPPLRERKSDIILISMSIVKQGNLLFNKTVKGITDDAIALIENFSWRGNVRELQNEIQRAMVLAQTDYITADDLSAKLKEK</sequence>
<evidence type="ECO:0000259" key="6">
    <source>
        <dbReference type="PROSITE" id="PS50110"/>
    </source>
</evidence>
<accession>A0A3G3IPD4</accession>
<evidence type="ECO:0000313" key="7">
    <source>
        <dbReference type="EMBL" id="AYQ57675.1"/>
    </source>
</evidence>
<protein>
    <submittedName>
        <fullName evidence="7">Hydrogenase transcriptional regulatory protein HoxA</fullName>
    </submittedName>
</protein>
<dbReference type="PROSITE" id="PS50045">
    <property type="entry name" value="SIGMA54_INTERACT_4"/>
    <property type="match status" value="1"/>
</dbReference>
<feature type="domain" description="Response regulatory" evidence="6">
    <location>
        <begin position="5"/>
        <end position="119"/>
    </location>
</feature>
<dbReference type="SUPFAM" id="SSF52172">
    <property type="entry name" value="CheY-like"/>
    <property type="match status" value="1"/>
</dbReference>
<dbReference type="Gene3D" id="1.10.8.60">
    <property type="match status" value="1"/>
</dbReference>
<evidence type="ECO:0000256" key="1">
    <source>
        <dbReference type="ARBA" id="ARBA00022741"/>
    </source>
</evidence>
<dbReference type="InterPro" id="IPR058031">
    <property type="entry name" value="AAA_lid_NorR"/>
</dbReference>
<dbReference type="EMBL" id="CP024634">
    <property type="protein sequence ID" value="AYQ57675.1"/>
    <property type="molecule type" value="Genomic_DNA"/>
</dbReference>
<dbReference type="Pfam" id="PF25601">
    <property type="entry name" value="AAA_lid_14"/>
    <property type="match status" value="1"/>
</dbReference>
<dbReference type="GO" id="GO:0006355">
    <property type="term" value="P:regulation of DNA-templated transcription"/>
    <property type="evidence" value="ECO:0007669"/>
    <property type="project" value="InterPro"/>
</dbReference>
<dbReference type="GO" id="GO:0003677">
    <property type="term" value="F:DNA binding"/>
    <property type="evidence" value="ECO:0007669"/>
    <property type="project" value="UniProtKB-KW"/>
</dbReference>